<evidence type="ECO:0000313" key="2">
    <source>
        <dbReference type="EMBL" id="AIT70768.1"/>
    </source>
</evidence>
<keyword evidence="1" id="KW-1133">Transmembrane helix</keyword>
<proteinExistence type="predicted"/>
<reference evidence="2 3" key="1">
    <citation type="submission" date="2014-09" db="EMBL/GenBank/DDBJ databases">
        <title>Complete Genome Sequence of the Embu Virus Strain SPAn 880.</title>
        <authorList>
            <person name="Ibrahim M.S."/>
            <person name="Antwerpen M.H."/>
            <person name="Georgi E."/>
            <person name="Vette P."/>
            <person name="Zoeller G."/>
            <person name="Meyer H."/>
        </authorList>
    </citation>
    <scope>NUCLEOTIDE SEQUENCE [LARGE SCALE GENOMIC DNA]</scope>
    <source>
        <strain evidence="2">SPAn880</strain>
    </source>
</reference>
<gene>
    <name evidence="2" type="primary">153</name>
</gene>
<protein>
    <submittedName>
        <fullName evidence="2">Ig domain OX-2-like protein</fullName>
    </submittedName>
</protein>
<sequence length="154" mass="17842">MHLFINMNSMYMIILFALFINKSISIHCNSIIKNDTIEIKCYKTLTYSTLYIEWKSSNETLFVYNNSSVLSSNKNYVKSIIYIPKGLNITTISTYKNITKCYDCIFHLNNNITDTASICVDNSISENVCMINNNAYNNTFNNLLFILLIIVFLY</sequence>
<evidence type="ECO:0000256" key="1">
    <source>
        <dbReference type="SAM" id="Phobius"/>
    </source>
</evidence>
<feature type="transmembrane region" description="Helical" evidence="1">
    <location>
        <begin position="135"/>
        <end position="153"/>
    </location>
</feature>
<dbReference type="Proteomes" id="UP000121784">
    <property type="component" value="Segment"/>
</dbReference>
<dbReference type="EMBL" id="KM595078">
    <property type="protein sequence ID" value="AIT70768.1"/>
    <property type="molecule type" value="Genomic_DNA"/>
</dbReference>
<keyword evidence="1" id="KW-0812">Transmembrane</keyword>
<evidence type="ECO:0000313" key="3">
    <source>
        <dbReference type="Proteomes" id="UP000121784"/>
    </source>
</evidence>
<keyword evidence="1" id="KW-0472">Membrane</keyword>
<organism evidence="2 3">
    <name type="scientific">Cotia virus</name>
    <dbReference type="NCBI Taxonomy" id="39444"/>
    <lineage>
        <taxon>Viruses</taxon>
        <taxon>Varidnaviria</taxon>
        <taxon>Bamfordvirae</taxon>
        <taxon>Nucleocytoviricota</taxon>
        <taxon>Pokkesviricetes</taxon>
        <taxon>Chitovirales</taxon>
        <taxon>Poxviridae</taxon>
        <taxon>Chordopoxvirinae</taxon>
        <taxon>Oryzopoxvirus</taxon>
        <taxon>Oryzopoxvirus cotia</taxon>
    </lineage>
</organism>
<name>A0A097IVY9_9POXV</name>
<accession>A0A097IVY9</accession>